<feature type="region of interest" description="Disordered" evidence="1">
    <location>
        <begin position="76"/>
        <end position="98"/>
    </location>
</feature>
<accession>A0A345E1G6</accession>
<dbReference type="KEGG" id="haj:DU500_06045"/>
<keyword evidence="3" id="KW-1185">Reference proteome</keyword>
<dbReference type="Pfam" id="PF19102">
    <property type="entry name" value="DUF5789"/>
    <property type="match status" value="1"/>
</dbReference>
<evidence type="ECO:0008006" key="4">
    <source>
        <dbReference type="Google" id="ProtNLM"/>
    </source>
</evidence>
<dbReference type="OrthoDB" id="317850at2157"/>
<evidence type="ECO:0000313" key="3">
    <source>
        <dbReference type="Proteomes" id="UP000253273"/>
    </source>
</evidence>
<dbReference type="InterPro" id="IPR043899">
    <property type="entry name" value="DUF5789"/>
</dbReference>
<protein>
    <recommendedName>
        <fullName evidence="4">DUF2795 domain-containing protein</fullName>
    </recommendedName>
</protein>
<proteinExistence type="predicted"/>
<dbReference type="Proteomes" id="UP000253273">
    <property type="component" value="Chromosome"/>
</dbReference>
<feature type="compositionally biased region" description="Basic and acidic residues" evidence="1">
    <location>
        <begin position="89"/>
        <end position="98"/>
    </location>
</feature>
<reference evidence="2 3" key="1">
    <citation type="submission" date="2018-07" db="EMBL/GenBank/DDBJ databases">
        <title>Genome sequences of Haloplanus sp. CBA1113.</title>
        <authorList>
            <person name="Kim Y.B."/>
            <person name="Roh S.W."/>
        </authorList>
    </citation>
    <scope>NUCLEOTIDE SEQUENCE [LARGE SCALE GENOMIC DNA]</scope>
    <source>
        <strain evidence="2 3">CBA1113</strain>
    </source>
</reference>
<organism evidence="2 3">
    <name type="scientific">Haloplanus rubicundus</name>
    <dbReference type="NCBI Taxonomy" id="1547898"/>
    <lineage>
        <taxon>Archaea</taxon>
        <taxon>Methanobacteriati</taxon>
        <taxon>Methanobacteriota</taxon>
        <taxon>Stenosarchaea group</taxon>
        <taxon>Halobacteria</taxon>
        <taxon>Halobacteriales</taxon>
        <taxon>Haloferacaceae</taxon>
        <taxon>Haloplanus</taxon>
    </lineage>
</organism>
<dbReference type="AlphaFoldDB" id="A0A345E1G6"/>
<dbReference type="EMBL" id="CP031150">
    <property type="protein sequence ID" value="AXG06038.1"/>
    <property type="molecule type" value="Genomic_DNA"/>
</dbReference>
<evidence type="ECO:0000313" key="2">
    <source>
        <dbReference type="EMBL" id="AXG06038.1"/>
    </source>
</evidence>
<evidence type="ECO:0000256" key="1">
    <source>
        <dbReference type="SAM" id="MobiDB-lite"/>
    </source>
</evidence>
<gene>
    <name evidence="2" type="ORF">DU500_06045</name>
</gene>
<name>A0A345E1G6_9EURY</name>
<sequence>MRYSETHQLFDQACEFPADHGTVVDLLGDVVLTTQSGDSVTVREVLELTDETDYRSADDLYTSLLANLDDEFVGVKHYDDRSGSTPGEESVRGDPDRL</sequence>